<dbReference type="Proteomes" id="UP001596333">
    <property type="component" value="Unassembled WGS sequence"/>
</dbReference>
<keyword evidence="3" id="KW-1185">Reference proteome</keyword>
<accession>A0ABD5UGB2</accession>
<name>A0ABD5UGB2_9EURY</name>
<proteinExistence type="predicted"/>
<gene>
    <name evidence="2" type="ORF">ACFQEY_00485</name>
</gene>
<protein>
    <submittedName>
        <fullName evidence="2">Uncharacterized protein</fullName>
    </submittedName>
</protein>
<sequence length="202" mass="22935">MGIFDRLFGSGGGDDGNDPPGETAKDHIENPAESDILLDPELLEGKVNVDRRAEIIDTHYDDVSTDDARFIAETVKEYVESYDLRKGDARSRIEERTGLDRDRVVEILWTERSSVQNCDKVRSWQDAETPMMFVWKLGDECSQICADVEEATAGRDEPIPLGELQELLREKAEEYADEGGTPERMDHWVPHHKCKALLQMKV</sequence>
<evidence type="ECO:0000256" key="1">
    <source>
        <dbReference type="SAM" id="MobiDB-lite"/>
    </source>
</evidence>
<dbReference type="EMBL" id="JBHSXI010000001">
    <property type="protein sequence ID" value="MFC6887535.1"/>
    <property type="molecule type" value="Genomic_DNA"/>
</dbReference>
<organism evidence="2 3">
    <name type="scientific">Halorubrum trueperi</name>
    <dbReference type="NCBI Taxonomy" id="2004704"/>
    <lineage>
        <taxon>Archaea</taxon>
        <taxon>Methanobacteriati</taxon>
        <taxon>Methanobacteriota</taxon>
        <taxon>Stenosarchaea group</taxon>
        <taxon>Halobacteria</taxon>
        <taxon>Halobacteriales</taxon>
        <taxon>Haloferacaceae</taxon>
        <taxon>Halorubrum</taxon>
    </lineage>
</organism>
<reference evidence="2 3" key="1">
    <citation type="journal article" date="2019" name="Int. J. Syst. Evol. Microbiol.">
        <title>The Global Catalogue of Microorganisms (GCM) 10K type strain sequencing project: providing services to taxonomists for standard genome sequencing and annotation.</title>
        <authorList>
            <consortium name="The Broad Institute Genomics Platform"/>
            <consortium name="The Broad Institute Genome Sequencing Center for Infectious Disease"/>
            <person name="Wu L."/>
            <person name="Ma J."/>
        </authorList>
    </citation>
    <scope>NUCLEOTIDE SEQUENCE [LARGE SCALE GENOMIC DNA]</scope>
    <source>
        <strain evidence="2 3">Y73</strain>
    </source>
</reference>
<dbReference type="RefSeq" id="WP_379763686.1">
    <property type="nucleotide sequence ID" value="NZ_JBHSXI010000001.1"/>
</dbReference>
<evidence type="ECO:0000313" key="2">
    <source>
        <dbReference type="EMBL" id="MFC6887535.1"/>
    </source>
</evidence>
<dbReference type="AlphaFoldDB" id="A0ABD5UGB2"/>
<feature type="region of interest" description="Disordered" evidence="1">
    <location>
        <begin position="8"/>
        <end position="33"/>
    </location>
</feature>
<evidence type="ECO:0000313" key="3">
    <source>
        <dbReference type="Proteomes" id="UP001596333"/>
    </source>
</evidence>
<comment type="caution">
    <text evidence="2">The sequence shown here is derived from an EMBL/GenBank/DDBJ whole genome shotgun (WGS) entry which is preliminary data.</text>
</comment>